<evidence type="ECO:0000313" key="3">
    <source>
        <dbReference type="Proteomes" id="UP001224775"/>
    </source>
</evidence>
<dbReference type="InterPro" id="IPR013087">
    <property type="entry name" value="Znf_C2H2_type"/>
</dbReference>
<accession>A0AAD8Y3P9</accession>
<reference evidence="2" key="1">
    <citation type="submission" date="2023-06" db="EMBL/GenBank/DDBJ databases">
        <title>Survivors Of The Sea: Transcriptome response of Skeletonema marinoi to long-term dormancy.</title>
        <authorList>
            <person name="Pinder M.I.M."/>
            <person name="Kourtchenko O."/>
            <person name="Robertson E.K."/>
            <person name="Larsson T."/>
            <person name="Maumus F."/>
            <person name="Osuna-Cruz C.M."/>
            <person name="Vancaester E."/>
            <person name="Stenow R."/>
            <person name="Vandepoele K."/>
            <person name="Ploug H."/>
            <person name="Bruchert V."/>
            <person name="Godhe A."/>
            <person name="Topel M."/>
        </authorList>
    </citation>
    <scope>NUCLEOTIDE SEQUENCE</scope>
    <source>
        <strain evidence="2">R05AC</strain>
    </source>
</reference>
<dbReference type="EMBL" id="JATAAI010000020">
    <property type="protein sequence ID" value="KAK1738565.1"/>
    <property type="molecule type" value="Genomic_DNA"/>
</dbReference>
<gene>
    <name evidence="2" type="ORF">QTG54_010595</name>
</gene>
<proteinExistence type="predicted"/>
<evidence type="ECO:0000313" key="2">
    <source>
        <dbReference type="EMBL" id="KAK1738565.1"/>
    </source>
</evidence>
<feature type="domain" description="C2H2-type" evidence="1">
    <location>
        <begin position="237"/>
        <end position="258"/>
    </location>
</feature>
<evidence type="ECO:0000259" key="1">
    <source>
        <dbReference type="PROSITE" id="PS00028"/>
    </source>
</evidence>
<dbReference type="Proteomes" id="UP001224775">
    <property type="component" value="Unassembled WGS sequence"/>
</dbReference>
<keyword evidence="3" id="KW-1185">Reference proteome</keyword>
<organism evidence="2 3">
    <name type="scientific">Skeletonema marinoi</name>
    <dbReference type="NCBI Taxonomy" id="267567"/>
    <lineage>
        <taxon>Eukaryota</taxon>
        <taxon>Sar</taxon>
        <taxon>Stramenopiles</taxon>
        <taxon>Ochrophyta</taxon>
        <taxon>Bacillariophyta</taxon>
        <taxon>Coscinodiscophyceae</taxon>
        <taxon>Thalassiosirophycidae</taxon>
        <taxon>Thalassiosirales</taxon>
        <taxon>Skeletonemataceae</taxon>
        <taxon>Skeletonema</taxon>
        <taxon>Skeletonema marinoi-dohrnii complex</taxon>
    </lineage>
</organism>
<protein>
    <recommendedName>
        <fullName evidence="1">C2H2-type domain-containing protein</fullName>
    </recommendedName>
</protein>
<dbReference type="PROSITE" id="PS00028">
    <property type="entry name" value="ZINC_FINGER_C2H2_1"/>
    <property type="match status" value="1"/>
</dbReference>
<comment type="caution">
    <text evidence="2">The sequence shown here is derived from an EMBL/GenBank/DDBJ whole genome shotgun (WGS) entry which is preliminary data.</text>
</comment>
<dbReference type="SUPFAM" id="SSF144232">
    <property type="entry name" value="HIT/MYND zinc finger-like"/>
    <property type="match status" value="1"/>
</dbReference>
<name>A0AAD8Y3P9_9STRA</name>
<dbReference type="AlphaFoldDB" id="A0AAD8Y3P9"/>
<sequence length="338" mass="37948">MNAIILGSKMTVEPYSPSGEEYPAYVVRCPPSSSELSYIHLTDVHEEDGWKVIQEEPARQGNTSLPSPDVIKIIALEYSYEERRDEASSTLFFKDTSTTHNPTLINVFYTTGGVMTKLSHPTSGYNQLWRRNAYDSVASLAAIFENPRVHTGKGYRNAGNAVRGCVKCGEEKKRADFSNNQWRKGQGESKCTSCLQSQRQGRNNDVDASYEIRWESIIDSITCDAEGCLNTSPAYRCQSCCMVYYCSDACRRSHQREHSQECVGIDVMRLRTQMSGSDVNLRSGLCNAKPSTLSQLRGQAMATQLSGNRSLIRCFCKRNIYIKQMKIGNKLSNFTIIL</sequence>